<feature type="transmembrane region" description="Helical" evidence="1">
    <location>
        <begin position="7"/>
        <end position="31"/>
    </location>
</feature>
<dbReference type="GO" id="GO:0008237">
    <property type="term" value="F:metallopeptidase activity"/>
    <property type="evidence" value="ECO:0007669"/>
    <property type="project" value="UniProtKB-KW"/>
</dbReference>
<dbReference type="Proteomes" id="UP000242752">
    <property type="component" value="Unassembled WGS sequence"/>
</dbReference>
<name>A0A2K3YMG8_9STAP</name>
<keyword evidence="4" id="KW-1185">Reference proteome</keyword>
<dbReference type="GO" id="GO:0004175">
    <property type="term" value="F:endopeptidase activity"/>
    <property type="evidence" value="ECO:0007669"/>
    <property type="project" value="UniProtKB-ARBA"/>
</dbReference>
<gene>
    <name evidence="3" type="ORF">CD122_07820</name>
</gene>
<feature type="transmembrane region" description="Helical" evidence="1">
    <location>
        <begin position="116"/>
        <end position="135"/>
    </location>
</feature>
<dbReference type="RefSeq" id="WP_103358434.1">
    <property type="nucleotide sequence ID" value="NZ_PPRF01000048.1"/>
</dbReference>
<dbReference type="InterPro" id="IPR003675">
    <property type="entry name" value="Rce1/LyrA-like_dom"/>
</dbReference>
<feature type="transmembrane region" description="Helical" evidence="1">
    <location>
        <begin position="243"/>
        <end position="264"/>
    </location>
</feature>
<accession>A0A2K3YMG8</accession>
<protein>
    <submittedName>
        <fullName evidence="3">CPBP family intramembrane metalloprotease</fullName>
    </submittedName>
</protein>
<keyword evidence="1" id="KW-0812">Transmembrane</keyword>
<evidence type="ECO:0000313" key="3">
    <source>
        <dbReference type="EMBL" id="PNZ26790.1"/>
    </source>
</evidence>
<feature type="domain" description="CAAX prenyl protease 2/Lysostaphin resistance protein A-like" evidence="2">
    <location>
        <begin position="117"/>
        <end position="211"/>
    </location>
</feature>
<dbReference type="PANTHER" id="PTHR39430">
    <property type="entry name" value="MEMBRANE-ASSOCIATED PROTEASE-RELATED"/>
    <property type="match status" value="1"/>
</dbReference>
<keyword evidence="1" id="KW-0472">Membrane</keyword>
<evidence type="ECO:0000313" key="4">
    <source>
        <dbReference type="Proteomes" id="UP000242752"/>
    </source>
</evidence>
<organism evidence="3 4">
    <name type="scientific">Staphylococcus rostri</name>
    <dbReference type="NCBI Taxonomy" id="522262"/>
    <lineage>
        <taxon>Bacteria</taxon>
        <taxon>Bacillati</taxon>
        <taxon>Bacillota</taxon>
        <taxon>Bacilli</taxon>
        <taxon>Bacillales</taxon>
        <taxon>Staphylococcaceae</taxon>
        <taxon>Staphylococcus</taxon>
    </lineage>
</organism>
<evidence type="ECO:0000259" key="2">
    <source>
        <dbReference type="Pfam" id="PF02517"/>
    </source>
</evidence>
<keyword evidence="1" id="KW-1133">Transmembrane helix</keyword>
<dbReference type="PANTHER" id="PTHR39430:SF1">
    <property type="entry name" value="PROTEASE"/>
    <property type="match status" value="1"/>
</dbReference>
<feature type="transmembrane region" description="Helical" evidence="1">
    <location>
        <begin position="37"/>
        <end position="56"/>
    </location>
</feature>
<feature type="transmembrane region" description="Helical" evidence="1">
    <location>
        <begin position="147"/>
        <end position="167"/>
    </location>
</feature>
<keyword evidence="3" id="KW-0482">Metalloprotease</keyword>
<feature type="transmembrane region" description="Helical" evidence="1">
    <location>
        <begin position="173"/>
        <end position="196"/>
    </location>
</feature>
<keyword evidence="3" id="KW-0378">Hydrolase</keyword>
<keyword evidence="3" id="KW-0645">Protease</keyword>
<dbReference type="OrthoDB" id="324900at2"/>
<dbReference type="EMBL" id="PPRF01000048">
    <property type="protein sequence ID" value="PNZ26790.1"/>
    <property type="molecule type" value="Genomic_DNA"/>
</dbReference>
<dbReference type="GO" id="GO:0006508">
    <property type="term" value="P:proteolysis"/>
    <property type="evidence" value="ECO:0007669"/>
    <property type="project" value="UniProtKB-KW"/>
</dbReference>
<reference evidence="3 4" key="1">
    <citation type="submission" date="2017-08" db="EMBL/GenBank/DDBJ databases">
        <title>Draft genome sequences of 64 type strains of genus Staph aureus.</title>
        <authorList>
            <person name="Cole K."/>
            <person name="Golubchik T."/>
            <person name="Russell J."/>
            <person name="Foster D."/>
            <person name="Llewelyn M."/>
            <person name="Wilson D."/>
            <person name="Crook D."/>
            <person name="Paul J."/>
        </authorList>
    </citation>
    <scope>NUCLEOTIDE SEQUENCE [LARGE SCALE GENOMIC DNA]</scope>
    <source>
        <strain evidence="3 4">DSM 21968</strain>
    </source>
</reference>
<proteinExistence type="predicted"/>
<dbReference type="AlphaFoldDB" id="A0A2K3YMG8"/>
<comment type="caution">
    <text evidence="3">The sequence shown here is derived from an EMBL/GenBank/DDBJ whole genome shotgun (WGS) entry which is preliminary data.</text>
</comment>
<dbReference type="Pfam" id="PF02517">
    <property type="entry name" value="Rce1-like"/>
    <property type="match status" value="1"/>
</dbReference>
<feature type="transmembrane region" description="Helical" evidence="1">
    <location>
        <begin position="77"/>
        <end position="96"/>
    </location>
</feature>
<evidence type="ECO:0000256" key="1">
    <source>
        <dbReference type="SAM" id="Phobius"/>
    </source>
</evidence>
<dbReference type="GO" id="GO:0080120">
    <property type="term" value="P:CAAX-box protein maturation"/>
    <property type="evidence" value="ECO:0007669"/>
    <property type="project" value="UniProtKB-ARBA"/>
</dbReference>
<sequence>MNVFKIVGMALLLFVISIFAQNVGILWHIFSWHGLEYLLHGVTTLIVTVVLIKLLVYKGLKHDLYDYRITNIKIYPLCLFLGIIVPVIVNLIYIIFIPGEFMMIKLDTTTDYIELLLSGIFISGIIAPIVEEIIFRGILLKYIEEKTNIVFAMFLSSFLFSVVHLFNGKLVGIDLYLLILAGFMAGMLYATATYLFNSIWAGIVMHMCWNLTGIFTVTNVEVDYSLFQYVIKTHNVWLTGGTYGMDASLIATGCYTMGILFLLFSKYNDALKI</sequence>